<keyword evidence="2" id="KW-0677">Repeat</keyword>
<evidence type="ECO:0000313" key="5">
    <source>
        <dbReference type="RefSeq" id="XP_060675299.1"/>
    </source>
</evidence>
<sequence>MHNLRLLKIYNQNSQGCKNLGKFLYASNIREAHISSSKLQFRIADYFTTGCVTDKQCKVCLPHGLEYLPDALRYLYWEECPLKSLPSKFSPENLVELSMTHSWLKQLWDGVQNLGKLRKIDLSYSQHLTEIPNLSLASNLESVNLERCTSLFELASHFGYLNKVSYLNVRYCSNLKVLSGIPRNIKNLDLRGTAVEELLPSFLCLSILADLYPGEPAMGLSNFAGSTFHPNSPESLDTCRNYIRTLPTTFKHLPSHIAFDLEVCTNIPCLKSRKSITIVKCSKLEKLVGKLEFVECMQFLHLQSYKYFRKASYKHFWTIFSRDVKLPQIEMGLQNIETIDLSYCNIDLIPSISGLRNPYRLDIRCCKSLKYLPDQLPSTLQQLDAFGRTSLEKVPSLSHAVKRCWNQNKVREKKRSEQFIFINCPKLDQNSNNNIIEDAQLRLLRKAASANIPTANKYHPHGSARVSVCCPGSEIPMWFNYQTLGISTTIKLSEFQQLSSFLLIGLMLNFWALLYALLLKSKSSFLMKNTLLQPQHLHVKTESSNRVTCSNGLNPLIFTVLLQKLHIGFTLKGLRIVTLSYAILKGMGSAHCTPKM</sequence>
<evidence type="ECO:0000256" key="1">
    <source>
        <dbReference type="ARBA" id="ARBA00022614"/>
    </source>
</evidence>
<dbReference type="Proteomes" id="UP001652623">
    <property type="component" value="Chromosome 8"/>
</dbReference>
<evidence type="ECO:0000313" key="4">
    <source>
        <dbReference type="Proteomes" id="UP001652623"/>
    </source>
</evidence>
<keyword evidence="3" id="KW-0472">Membrane</keyword>
<reference evidence="5" key="1">
    <citation type="submission" date="2025-08" db="UniProtKB">
        <authorList>
            <consortium name="RefSeq"/>
        </authorList>
    </citation>
    <scope>IDENTIFICATION</scope>
    <source>
        <tissue evidence="5">Seedling</tissue>
    </source>
</reference>
<name>A0ABM4AEY8_ZIZJJ</name>
<dbReference type="InterPro" id="IPR011713">
    <property type="entry name" value="Leu-rich_rpt_3"/>
</dbReference>
<evidence type="ECO:0000256" key="2">
    <source>
        <dbReference type="ARBA" id="ARBA00022737"/>
    </source>
</evidence>
<evidence type="ECO:0000256" key="3">
    <source>
        <dbReference type="SAM" id="Phobius"/>
    </source>
</evidence>
<dbReference type="PANTHER" id="PTHR11017">
    <property type="entry name" value="LEUCINE-RICH REPEAT-CONTAINING PROTEIN"/>
    <property type="match status" value="1"/>
</dbReference>
<keyword evidence="3" id="KW-0812">Transmembrane</keyword>
<organism evidence="4 5">
    <name type="scientific">Ziziphus jujuba</name>
    <name type="common">Chinese jujube</name>
    <name type="synonym">Ziziphus sativa</name>
    <dbReference type="NCBI Taxonomy" id="326968"/>
    <lineage>
        <taxon>Eukaryota</taxon>
        <taxon>Viridiplantae</taxon>
        <taxon>Streptophyta</taxon>
        <taxon>Embryophyta</taxon>
        <taxon>Tracheophyta</taxon>
        <taxon>Spermatophyta</taxon>
        <taxon>Magnoliopsida</taxon>
        <taxon>eudicotyledons</taxon>
        <taxon>Gunneridae</taxon>
        <taxon>Pentapetalae</taxon>
        <taxon>rosids</taxon>
        <taxon>fabids</taxon>
        <taxon>Rosales</taxon>
        <taxon>Rhamnaceae</taxon>
        <taxon>Paliureae</taxon>
        <taxon>Ziziphus</taxon>
    </lineage>
</organism>
<dbReference type="InterPro" id="IPR044974">
    <property type="entry name" value="Disease_R_plants"/>
</dbReference>
<protein>
    <submittedName>
        <fullName evidence="5">Disease resistance protein RPP4-like</fullName>
    </submittedName>
</protein>
<keyword evidence="3" id="KW-1133">Transmembrane helix</keyword>
<dbReference type="GeneID" id="107412829"/>
<dbReference type="Pfam" id="PF07725">
    <property type="entry name" value="LRR_3"/>
    <property type="match status" value="1"/>
</dbReference>
<feature type="transmembrane region" description="Helical" evidence="3">
    <location>
        <begin position="498"/>
        <end position="518"/>
    </location>
</feature>
<accession>A0ABM4AEY8</accession>
<dbReference type="InterPro" id="IPR032675">
    <property type="entry name" value="LRR_dom_sf"/>
</dbReference>
<gene>
    <name evidence="5" type="primary">LOC107412829</name>
</gene>
<proteinExistence type="predicted"/>
<dbReference type="PANTHER" id="PTHR11017:SF479">
    <property type="entry name" value="DISEASE RESISTANCE PROTEIN (TIR-NBS-LRR CLASS) FAMILY"/>
    <property type="match status" value="1"/>
</dbReference>
<dbReference type="SUPFAM" id="SSF52058">
    <property type="entry name" value="L domain-like"/>
    <property type="match status" value="1"/>
</dbReference>
<keyword evidence="4" id="KW-1185">Reference proteome</keyword>
<dbReference type="Gene3D" id="3.80.10.10">
    <property type="entry name" value="Ribonuclease Inhibitor"/>
    <property type="match status" value="2"/>
</dbReference>
<dbReference type="RefSeq" id="XP_060675299.1">
    <property type="nucleotide sequence ID" value="XM_060819316.1"/>
</dbReference>
<keyword evidence="1" id="KW-0433">Leucine-rich repeat</keyword>